<dbReference type="InterPro" id="IPR003812">
    <property type="entry name" value="Fido"/>
</dbReference>
<dbReference type="Proteomes" id="UP000840039">
    <property type="component" value="Unassembled WGS sequence"/>
</dbReference>
<evidence type="ECO:0000313" key="10">
    <source>
        <dbReference type="Proteomes" id="UP000337746"/>
    </source>
</evidence>
<dbReference type="PROSITE" id="PS51459">
    <property type="entry name" value="FIDO"/>
    <property type="match status" value="1"/>
</dbReference>
<feature type="region of interest" description="Disordered" evidence="4">
    <location>
        <begin position="230"/>
        <end position="254"/>
    </location>
</feature>
<evidence type="ECO:0000313" key="6">
    <source>
        <dbReference type="EMBL" id="AMQ45751.1"/>
    </source>
</evidence>
<organism evidence="6">
    <name type="scientific">Listeria monocytogenes</name>
    <dbReference type="NCBI Taxonomy" id="1639"/>
    <lineage>
        <taxon>Bacteria</taxon>
        <taxon>Bacillati</taxon>
        <taxon>Bacillota</taxon>
        <taxon>Bacilli</taxon>
        <taxon>Bacillales</taxon>
        <taxon>Listeriaceae</taxon>
        <taxon>Listeria</taxon>
    </lineage>
</organism>
<dbReference type="InterPro" id="IPR040198">
    <property type="entry name" value="Fido_containing"/>
</dbReference>
<sequence length="254" mass="29447">MHTNQRFPNEYLQDVLVRLAHHSSAIEGNTISLADTVSIILHNKVTGKESYDLREIYEVKNHEQAFDYVMEEIEALRPISVPTIKQIHAYLTDRLQYDHGEFKASANAILGADFQTASPQETPLLVQQWVDNVNYRLGTHEESLEKEPSKDDKLETILESHIDFERIHPFSDGNGRTGRMVMNYLLMENDFPPLIIKAEEKAVYMTYLANQDVSGFHTFAQQKLAQEKERVDQFRSTEKEQIQLPKKQKDDLER</sequence>
<dbReference type="EMBL" id="KU513859">
    <property type="protein sequence ID" value="AMQ45751.1"/>
    <property type="molecule type" value="Genomic_DNA"/>
</dbReference>
<dbReference type="EMBL" id="DAAEEB010000014">
    <property type="protein sequence ID" value="HAA8054400.1"/>
    <property type="molecule type" value="Genomic_DNA"/>
</dbReference>
<feature type="site" description="Important for autoinhibition of adenylyltransferase activity" evidence="3">
    <location>
        <position position="27"/>
    </location>
</feature>
<evidence type="ECO:0000313" key="9">
    <source>
        <dbReference type="EMBL" id="HAA8491580.1"/>
    </source>
</evidence>
<keyword evidence="6" id="KW-0614">Plasmid</keyword>
<dbReference type="Proteomes" id="UP000840567">
    <property type="component" value="Unassembled WGS sequence"/>
</dbReference>
<reference evidence="8 11" key="2">
    <citation type="journal article" date="2018" name="Genome Biol.">
        <title>SKESA: strategic k-mer extension for scrupulous assemblies.</title>
        <authorList>
            <person name="Souvorov A."/>
            <person name="Agarwala R."/>
            <person name="Lipman D.J."/>
        </authorList>
    </citation>
    <scope>NUCLEOTIDE SEQUENCE [LARGE SCALE GENOMIC DNA]</scope>
    <source>
        <strain evidence="8">09CEB371LM</strain>
        <strain evidence="9">Sam_F526FDD3-C0F7-43DB-B204-E231FEF9C926</strain>
    </source>
</reference>
<dbReference type="GeneID" id="93233391"/>
<keyword evidence="2" id="KW-0067">ATP-binding</keyword>
<dbReference type="SUPFAM" id="SSF140931">
    <property type="entry name" value="Fic-like"/>
    <property type="match status" value="1"/>
</dbReference>
<keyword evidence="2" id="KW-0547">Nucleotide-binding</keyword>
<dbReference type="Pfam" id="PF02661">
    <property type="entry name" value="Fic"/>
    <property type="match status" value="1"/>
</dbReference>
<reference evidence="8" key="4">
    <citation type="submission" date="2019-10" db="EMBL/GenBank/DDBJ databases">
        <authorList>
            <consortium name="NCBI Pathogen Detection Project"/>
        </authorList>
    </citation>
    <scope>NUCLEOTIDE SEQUENCE</scope>
    <source>
        <strain evidence="8">09CEB371LM</strain>
        <strain evidence="9">Sam_F526FDD3-C0F7-43DB-B204-E231FEF9C926</strain>
    </source>
</reference>
<dbReference type="GO" id="GO:0005524">
    <property type="term" value="F:ATP binding"/>
    <property type="evidence" value="ECO:0007669"/>
    <property type="project" value="UniProtKB-KW"/>
</dbReference>
<dbReference type="PATRIC" id="fig|1639.1340.peg.2986"/>
<dbReference type="EMBL" id="AABAWE010000009">
    <property type="protein sequence ID" value="EAG2088474.1"/>
    <property type="molecule type" value="Genomic_DNA"/>
</dbReference>
<evidence type="ECO:0000313" key="8">
    <source>
        <dbReference type="EMBL" id="HAA8054400.1"/>
    </source>
</evidence>
<evidence type="ECO:0000313" key="7">
    <source>
        <dbReference type="EMBL" id="EAG2088474.1"/>
    </source>
</evidence>
<dbReference type="Gene3D" id="1.10.3290.10">
    <property type="entry name" value="Fido-like domain"/>
    <property type="match status" value="1"/>
</dbReference>
<evidence type="ECO:0000256" key="1">
    <source>
        <dbReference type="PIRSR" id="PIRSR640198-1"/>
    </source>
</evidence>
<name>A0A142EC63_LISMN</name>
<protein>
    <submittedName>
        <fullName evidence="7">Fic family protein</fullName>
    </submittedName>
</protein>
<dbReference type="EMBL" id="DAAEQL010000010">
    <property type="protein sequence ID" value="HAA8491580.1"/>
    <property type="molecule type" value="Genomic_DNA"/>
</dbReference>
<accession>A0A142EC63</accession>
<feature type="domain" description="Fido" evidence="5">
    <location>
        <begin position="79"/>
        <end position="230"/>
    </location>
</feature>
<evidence type="ECO:0000259" key="5">
    <source>
        <dbReference type="PROSITE" id="PS51459"/>
    </source>
</evidence>
<feature type="binding site" evidence="2">
    <location>
        <begin position="172"/>
        <end position="179"/>
    </location>
    <ligand>
        <name>ATP</name>
        <dbReference type="ChEBI" id="CHEBI:30616"/>
    </ligand>
</feature>
<dbReference type="Proteomes" id="UP000337746">
    <property type="component" value="Unassembled WGS sequence"/>
</dbReference>
<evidence type="ECO:0000256" key="3">
    <source>
        <dbReference type="PIRSR" id="PIRSR640198-3"/>
    </source>
</evidence>
<proteinExistence type="predicted"/>
<evidence type="ECO:0000256" key="4">
    <source>
        <dbReference type="SAM" id="MobiDB-lite"/>
    </source>
</evidence>
<dbReference type="AlphaFoldDB" id="A0A142EC63"/>
<evidence type="ECO:0000256" key="2">
    <source>
        <dbReference type="PIRSR" id="PIRSR640198-2"/>
    </source>
</evidence>
<reference evidence="6" key="1">
    <citation type="submission" date="2016-01" db="EMBL/GenBank/DDBJ databases">
        <title>Whole Genome Sequence of Listeria monocytogenes Serovar 1/2a Strain IZSAM_Lm_15_17439_A144 responsible of a human outbreak in 2008.</title>
        <authorList>
            <person name="Orsini M."/>
            <person name="Ordinelli A."/>
            <person name="Cornacchia A."/>
            <person name="Acciari V."/>
            <person name="Centorame P."/>
            <person name="Torresi M."/>
            <person name="Pompei A."/>
            <person name="Camma C."/>
            <person name="Gattuso A."/>
            <person name="Gianfranceschi M."/>
            <person name="Pomilio F."/>
        </authorList>
    </citation>
    <scope>NUCLEOTIDE SEQUENCE</scope>
    <source>
        <strain evidence="6">IZSAM_Lm_15_17439_A144</strain>
        <plasmid evidence="6">pLmA144</plasmid>
    </source>
</reference>
<dbReference type="InterPro" id="IPR036597">
    <property type="entry name" value="Fido-like_dom_sf"/>
</dbReference>
<gene>
    <name evidence="7" type="ORF">BCZ21_14490</name>
    <name evidence="8" type="ORF">GHH22_14745</name>
    <name evidence="9" type="ORF">GHO09_13800</name>
    <name evidence="6" type="ORF">pA144_0006</name>
</gene>
<reference evidence="7 10" key="3">
    <citation type="submission" date="2018-06" db="EMBL/GenBank/DDBJ databases">
        <authorList>
            <consortium name="GenomeTrakr: Next Generation Sequencing Network for Food Pathogen Tracability"/>
        </authorList>
    </citation>
    <scope>NUCLEOTIDE SEQUENCE [LARGE SCALE GENOMIC DNA]</scope>
    <source>
        <strain evidence="7 10">FLAG-54356</strain>
    </source>
</reference>
<geneLocation type="plasmid" evidence="6">
    <name>pLmA144</name>
</geneLocation>
<dbReference type="RefSeq" id="WP_025370662.1">
    <property type="nucleotide sequence ID" value="NZ_BAAFVF010000054.1"/>
</dbReference>
<feature type="active site" evidence="1">
    <location>
        <position position="168"/>
    </location>
</feature>
<evidence type="ECO:0000313" key="11">
    <source>
        <dbReference type="Proteomes" id="UP000840567"/>
    </source>
</evidence>
<dbReference type="PANTHER" id="PTHR13504:SF38">
    <property type="entry name" value="FIDO DOMAIN-CONTAINING PROTEIN"/>
    <property type="match status" value="1"/>
</dbReference>
<dbReference type="PANTHER" id="PTHR13504">
    <property type="entry name" value="FIDO DOMAIN-CONTAINING PROTEIN DDB_G0283145"/>
    <property type="match status" value="1"/>
</dbReference>